<dbReference type="InterPro" id="IPR001453">
    <property type="entry name" value="MoaB/Mog_dom"/>
</dbReference>
<comment type="pathway">
    <text evidence="5">Cofactor biosynthesis; molybdopterin biosynthesis.</text>
</comment>
<evidence type="ECO:0000256" key="2">
    <source>
        <dbReference type="ARBA" id="ARBA00010763"/>
    </source>
</evidence>
<protein>
    <recommendedName>
        <fullName evidence="5">Molybdopterin molybdenumtransferase</fullName>
        <ecNumber evidence="5">2.10.1.1</ecNumber>
    </recommendedName>
</protein>
<dbReference type="SMART" id="SM00852">
    <property type="entry name" value="MoCF_biosynth"/>
    <property type="match status" value="1"/>
</dbReference>
<dbReference type="PANTHER" id="PTHR10192">
    <property type="entry name" value="MOLYBDOPTERIN BIOSYNTHESIS PROTEIN"/>
    <property type="match status" value="1"/>
</dbReference>
<dbReference type="RefSeq" id="WP_161926832.1">
    <property type="nucleotide sequence ID" value="NZ_BJOU01000001.1"/>
</dbReference>
<dbReference type="NCBIfam" id="NF045515">
    <property type="entry name" value="Glp_gephyrin"/>
    <property type="match status" value="1"/>
</dbReference>
<evidence type="ECO:0000313" key="8">
    <source>
        <dbReference type="Proteomes" id="UP000444980"/>
    </source>
</evidence>
<dbReference type="UniPathway" id="UPA00344"/>
<evidence type="ECO:0000259" key="6">
    <source>
        <dbReference type="SMART" id="SM00852"/>
    </source>
</evidence>
<dbReference type="Pfam" id="PF03453">
    <property type="entry name" value="MoeA_N"/>
    <property type="match status" value="1"/>
</dbReference>
<evidence type="ECO:0000313" key="7">
    <source>
        <dbReference type="EMBL" id="GED97522.1"/>
    </source>
</evidence>
<keyword evidence="3 5" id="KW-0500">Molybdenum</keyword>
<dbReference type="GO" id="GO:0046872">
    <property type="term" value="F:metal ion binding"/>
    <property type="evidence" value="ECO:0007669"/>
    <property type="project" value="UniProtKB-UniRule"/>
</dbReference>
<dbReference type="Gene3D" id="3.40.980.10">
    <property type="entry name" value="MoaB/Mog-like domain"/>
    <property type="match status" value="1"/>
</dbReference>
<comment type="catalytic activity">
    <reaction evidence="4">
        <text>adenylyl-molybdopterin + molybdate = Mo-molybdopterin + AMP + H(+)</text>
        <dbReference type="Rhea" id="RHEA:35047"/>
        <dbReference type="ChEBI" id="CHEBI:15378"/>
        <dbReference type="ChEBI" id="CHEBI:36264"/>
        <dbReference type="ChEBI" id="CHEBI:62727"/>
        <dbReference type="ChEBI" id="CHEBI:71302"/>
        <dbReference type="ChEBI" id="CHEBI:456215"/>
        <dbReference type="EC" id="2.10.1.1"/>
    </reaction>
</comment>
<dbReference type="GO" id="GO:0061599">
    <property type="term" value="F:molybdopterin molybdotransferase activity"/>
    <property type="evidence" value="ECO:0007669"/>
    <property type="project" value="UniProtKB-UniRule"/>
</dbReference>
<dbReference type="InterPro" id="IPR036425">
    <property type="entry name" value="MoaB/Mog-like_dom_sf"/>
</dbReference>
<comment type="similarity">
    <text evidence="2 5">Belongs to the MoeA family.</text>
</comment>
<keyword evidence="5" id="KW-0460">Magnesium</keyword>
<keyword evidence="5" id="KW-0479">Metal-binding</keyword>
<dbReference type="InterPro" id="IPR005110">
    <property type="entry name" value="MoeA_linker/N"/>
</dbReference>
<proteinExistence type="inferred from homology"/>
<dbReference type="AlphaFoldDB" id="A0A7I9UX57"/>
<keyword evidence="5" id="KW-0501">Molybdenum cofactor biosynthesis</keyword>
<evidence type="ECO:0000256" key="1">
    <source>
        <dbReference type="ARBA" id="ARBA00002901"/>
    </source>
</evidence>
<keyword evidence="8" id="KW-1185">Reference proteome</keyword>
<organism evidence="7 8">
    <name type="scientific">Gordonia crocea</name>
    <dbReference type="NCBI Taxonomy" id="589162"/>
    <lineage>
        <taxon>Bacteria</taxon>
        <taxon>Bacillati</taxon>
        <taxon>Actinomycetota</taxon>
        <taxon>Actinomycetes</taxon>
        <taxon>Mycobacteriales</taxon>
        <taxon>Gordoniaceae</taxon>
        <taxon>Gordonia</taxon>
    </lineage>
</organism>
<sequence>MPRRPVADHRRAVADHLSAVRTVGRVRLADALGLLLAEPVESAVALPPFDNSAMDGFAVRTAEVAPGTALPVSARIPAGTAAAPLKPGTAAAIMTGAPLPEGADAVIPVEESAESASGVVFTATPRLGAFIRHRGSDTEPGRRLVDAGTRLAPHHLGALAAAGIGEVAVVTGPRIAVLSTGSELVPAGEPLAPGQIYESNSTLLAALVRANGGDVVRVDTTDDDGGFEGALDTACAEADLVLTTGGVSAGEHEPVRELLSGTDSSWFGAVAMQPGGPQGLAQHGGTPVVCLPGNPVSVLVSFEVFLRPVLRALVGADPLAPMTGRVDRPVSSVAGKTQFLRGLRTDDAGTVRILGGPSSHLIATAGRADVLVEVDTAITELTPDLEVPLWPLTT</sequence>
<keyword evidence="5 7" id="KW-0808">Transferase</keyword>
<dbReference type="Proteomes" id="UP000444980">
    <property type="component" value="Unassembled WGS sequence"/>
</dbReference>
<dbReference type="EMBL" id="BJOU01000001">
    <property type="protein sequence ID" value="GED97522.1"/>
    <property type="molecule type" value="Genomic_DNA"/>
</dbReference>
<reference evidence="8" key="1">
    <citation type="submission" date="2019-06" db="EMBL/GenBank/DDBJ databases">
        <title>Gordonia isolated from sludge of a wastewater treatment plant.</title>
        <authorList>
            <person name="Tamura T."/>
            <person name="Aoyama K."/>
            <person name="Kang Y."/>
            <person name="Saito S."/>
            <person name="Akiyama N."/>
            <person name="Yazawa K."/>
            <person name="Gonoi T."/>
            <person name="Mikami Y."/>
        </authorList>
    </citation>
    <scope>NUCLEOTIDE SEQUENCE [LARGE SCALE GENOMIC DNA]</scope>
    <source>
        <strain evidence="8">NBRC 107697</strain>
    </source>
</reference>
<dbReference type="Pfam" id="PF00994">
    <property type="entry name" value="MoCF_biosynth"/>
    <property type="match status" value="1"/>
</dbReference>
<dbReference type="EC" id="2.10.1.1" evidence="5"/>
<dbReference type="InterPro" id="IPR038987">
    <property type="entry name" value="MoeA-like"/>
</dbReference>
<dbReference type="SUPFAM" id="SSF53218">
    <property type="entry name" value="Molybdenum cofactor biosynthesis proteins"/>
    <property type="match status" value="1"/>
</dbReference>
<dbReference type="CDD" id="cd00887">
    <property type="entry name" value="MoeA"/>
    <property type="match status" value="1"/>
</dbReference>
<dbReference type="Gene3D" id="2.170.190.11">
    <property type="entry name" value="Molybdopterin biosynthesis moea protein, domain 3"/>
    <property type="match status" value="1"/>
</dbReference>
<comment type="cofactor">
    <cofactor evidence="5">
        <name>Mg(2+)</name>
        <dbReference type="ChEBI" id="CHEBI:18420"/>
    </cofactor>
</comment>
<comment type="function">
    <text evidence="1 5">Catalyzes the insertion of molybdate into adenylated molybdopterin with the concomitant release of AMP.</text>
</comment>
<feature type="domain" description="MoaB/Mog" evidence="6">
    <location>
        <begin position="176"/>
        <end position="312"/>
    </location>
</feature>
<dbReference type="InterPro" id="IPR036135">
    <property type="entry name" value="MoeA_linker/N_sf"/>
</dbReference>
<dbReference type="Gene3D" id="2.40.340.10">
    <property type="entry name" value="MoeA, C-terminal, domain IV"/>
    <property type="match status" value="1"/>
</dbReference>
<evidence type="ECO:0000256" key="3">
    <source>
        <dbReference type="ARBA" id="ARBA00022505"/>
    </source>
</evidence>
<gene>
    <name evidence="7" type="ORF">nbrc107697_15610</name>
</gene>
<dbReference type="Gene3D" id="3.90.105.10">
    <property type="entry name" value="Molybdopterin biosynthesis moea protein, domain 2"/>
    <property type="match status" value="1"/>
</dbReference>
<dbReference type="InterPro" id="IPR036688">
    <property type="entry name" value="MoeA_C_domain_IV_sf"/>
</dbReference>
<dbReference type="GO" id="GO:0006777">
    <property type="term" value="P:Mo-molybdopterin cofactor biosynthetic process"/>
    <property type="evidence" value="ECO:0007669"/>
    <property type="project" value="UniProtKB-UniRule"/>
</dbReference>
<dbReference type="SUPFAM" id="SSF63867">
    <property type="entry name" value="MoeA C-terminal domain-like"/>
    <property type="match status" value="1"/>
</dbReference>
<comment type="caution">
    <text evidence="7">The sequence shown here is derived from an EMBL/GenBank/DDBJ whole genome shotgun (WGS) entry which is preliminary data.</text>
</comment>
<dbReference type="OrthoDB" id="9804758at2"/>
<evidence type="ECO:0000256" key="4">
    <source>
        <dbReference type="ARBA" id="ARBA00047317"/>
    </source>
</evidence>
<dbReference type="GO" id="GO:0005829">
    <property type="term" value="C:cytosol"/>
    <property type="evidence" value="ECO:0007669"/>
    <property type="project" value="TreeGrafter"/>
</dbReference>
<dbReference type="SUPFAM" id="SSF63882">
    <property type="entry name" value="MoeA N-terminal region -like"/>
    <property type="match status" value="1"/>
</dbReference>
<accession>A0A7I9UX57</accession>
<dbReference type="NCBIfam" id="TIGR00177">
    <property type="entry name" value="molyb_syn"/>
    <property type="match status" value="1"/>
</dbReference>
<evidence type="ECO:0000256" key="5">
    <source>
        <dbReference type="RuleBase" id="RU365090"/>
    </source>
</evidence>
<dbReference type="PANTHER" id="PTHR10192:SF5">
    <property type="entry name" value="GEPHYRIN"/>
    <property type="match status" value="1"/>
</dbReference>
<name>A0A7I9UX57_9ACTN</name>